<reference evidence="1 2" key="2">
    <citation type="journal article" date="2010" name="Nucleic Acids Res.">
        <title>BeetleBase in 2010: revisions to provide comprehensive genomic information for Tribolium castaneum.</title>
        <authorList>
            <person name="Kim H.S."/>
            <person name="Murphy T."/>
            <person name="Xia J."/>
            <person name="Caragea D."/>
            <person name="Park Y."/>
            <person name="Beeman R.W."/>
            <person name="Lorenzen M.D."/>
            <person name="Butcher S."/>
            <person name="Manak J.R."/>
            <person name="Brown S.J."/>
        </authorList>
    </citation>
    <scope>GENOME REANNOTATION</scope>
    <source>
        <strain evidence="1 2">Georgia GA2</strain>
    </source>
</reference>
<dbReference type="InParanoid" id="D6WP10"/>
<dbReference type="EMBL" id="KQ971343">
    <property type="protein sequence ID" value="EFA03182.1"/>
    <property type="molecule type" value="Genomic_DNA"/>
</dbReference>
<accession>D6WP10</accession>
<dbReference type="Proteomes" id="UP000007266">
    <property type="component" value="Linkage group 5"/>
</dbReference>
<dbReference type="AlphaFoldDB" id="D6WP10"/>
<evidence type="ECO:0000313" key="1">
    <source>
        <dbReference type="EMBL" id="EFA03182.1"/>
    </source>
</evidence>
<protein>
    <submittedName>
        <fullName evidence="1">Uncharacterized protein</fullName>
    </submittedName>
</protein>
<sequence>MLEFRRCVKRLPRFLRKAFLSPNQCLIKASIPVFRSELSEVNPSHVGRVIIIRHKAALAFQIQLRSSRPDSCINYWPSRRRRSVAAISGVRELLFTVCWRDNRVVCFRSLPADGYCVPPRMANLAANFGDLCKL</sequence>
<name>D6WP10_TRICA</name>
<evidence type="ECO:0000313" key="2">
    <source>
        <dbReference type="Proteomes" id="UP000007266"/>
    </source>
</evidence>
<organism evidence="1 2">
    <name type="scientific">Tribolium castaneum</name>
    <name type="common">Red flour beetle</name>
    <dbReference type="NCBI Taxonomy" id="7070"/>
    <lineage>
        <taxon>Eukaryota</taxon>
        <taxon>Metazoa</taxon>
        <taxon>Ecdysozoa</taxon>
        <taxon>Arthropoda</taxon>
        <taxon>Hexapoda</taxon>
        <taxon>Insecta</taxon>
        <taxon>Pterygota</taxon>
        <taxon>Neoptera</taxon>
        <taxon>Endopterygota</taxon>
        <taxon>Coleoptera</taxon>
        <taxon>Polyphaga</taxon>
        <taxon>Cucujiformia</taxon>
        <taxon>Tenebrionidae</taxon>
        <taxon>Tenebrionidae incertae sedis</taxon>
        <taxon>Tribolium</taxon>
    </lineage>
</organism>
<keyword evidence="2" id="KW-1185">Reference proteome</keyword>
<reference evidence="1 2" key="1">
    <citation type="journal article" date="2008" name="Nature">
        <title>The genome of the model beetle and pest Tribolium castaneum.</title>
        <authorList>
            <consortium name="Tribolium Genome Sequencing Consortium"/>
            <person name="Richards S."/>
            <person name="Gibbs R.A."/>
            <person name="Weinstock G.M."/>
            <person name="Brown S.J."/>
            <person name="Denell R."/>
            <person name="Beeman R.W."/>
            <person name="Gibbs R."/>
            <person name="Beeman R.W."/>
            <person name="Brown S.J."/>
            <person name="Bucher G."/>
            <person name="Friedrich M."/>
            <person name="Grimmelikhuijzen C.J."/>
            <person name="Klingler M."/>
            <person name="Lorenzen M."/>
            <person name="Richards S."/>
            <person name="Roth S."/>
            <person name="Schroder R."/>
            <person name="Tautz D."/>
            <person name="Zdobnov E.M."/>
            <person name="Muzny D."/>
            <person name="Gibbs R.A."/>
            <person name="Weinstock G.M."/>
            <person name="Attaway T."/>
            <person name="Bell S."/>
            <person name="Buhay C.J."/>
            <person name="Chandrabose M.N."/>
            <person name="Chavez D."/>
            <person name="Clerk-Blankenburg K.P."/>
            <person name="Cree A."/>
            <person name="Dao M."/>
            <person name="Davis C."/>
            <person name="Chacko J."/>
            <person name="Dinh H."/>
            <person name="Dugan-Rocha S."/>
            <person name="Fowler G."/>
            <person name="Garner T.T."/>
            <person name="Garnes J."/>
            <person name="Gnirke A."/>
            <person name="Hawes A."/>
            <person name="Hernandez J."/>
            <person name="Hines S."/>
            <person name="Holder M."/>
            <person name="Hume J."/>
            <person name="Jhangiani S.N."/>
            <person name="Joshi V."/>
            <person name="Khan Z.M."/>
            <person name="Jackson L."/>
            <person name="Kovar C."/>
            <person name="Kowis A."/>
            <person name="Lee S."/>
            <person name="Lewis L.R."/>
            <person name="Margolis J."/>
            <person name="Morgan M."/>
            <person name="Nazareth L.V."/>
            <person name="Nguyen N."/>
            <person name="Okwuonu G."/>
            <person name="Parker D."/>
            <person name="Richards S."/>
            <person name="Ruiz S.J."/>
            <person name="Santibanez J."/>
            <person name="Savard J."/>
            <person name="Scherer S.E."/>
            <person name="Schneider B."/>
            <person name="Sodergren E."/>
            <person name="Tautz D."/>
            <person name="Vattahil S."/>
            <person name="Villasana D."/>
            <person name="White C.S."/>
            <person name="Wright R."/>
            <person name="Park Y."/>
            <person name="Beeman R.W."/>
            <person name="Lord J."/>
            <person name="Oppert B."/>
            <person name="Lorenzen M."/>
            <person name="Brown S."/>
            <person name="Wang L."/>
            <person name="Savard J."/>
            <person name="Tautz D."/>
            <person name="Richards S."/>
            <person name="Weinstock G."/>
            <person name="Gibbs R.A."/>
            <person name="Liu Y."/>
            <person name="Worley K."/>
            <person name="Weinstock G."/>
            <person name="Elsik C.G."/>
            <person name="Reese J.T."/>
            <person name="Elhaik E."/>
            <person name="Landan G."/>
            <person name="Graur D."/>
            <person name="Arensburger P."/>
            <person name="Atkinson P."/>
            <person name="Beeman R.W."/>
            <person name="Beidler J."/>
            <person name="Brown S.J."/>
            <person name="Demuth J.P."/>
            <person name="Drury D.W."/>
            <person name="Du Y.Z."/>
            <person name="Fujiwara H."/>
            <person name="Lorenzen M."/>
            <person name="Maselli V."/>
            <person name="Osanai M."/>
            <person name="Park Y."/>
            <person name="Robertson H.M."/>
            <person name="Tu Z."/>
            <person name="Wang J.J."/>
            <person name="Wang S."/>
            <person name="Richards S."/>
            <person name="Song H."/>
            <person name="Zhang L."/>
            <person name="Sodergren E."/>
            <person name="Werner D."/>
            <person name="Stanke M."/>
            <person name="Morgenstern B."/>
            <person name="Solovyev V."/>
            <person name="Kosarev P."/>
            <person name="Brown G."/>
            <person name="Chen H.C."/>
            <person name="Ermolaeva O."/>
            <person name="Hlavina W."/>
            <person name="Kapustin Y."/>
            <person name="Kiryutin B."/>
            <person name="Kitts P."/>
            <person name="Maglott D."/>
            <person name="Pruitt K."/>
            <person name="Sapojnikov V."/>
            <person name="Souvorov A."/>
            <person name="Mackey A.J."/>
            <person name="Waterhouse R.M."/>
            <person name="Wyder S."/>
            <person name="Zdobnov E.M."/>
            <person name="Zdobnov E.M."/>
            <person name="Wyder S."/>
            <person name="Kriventseva E.V."/>
            <person name="Kadowaki T."/>
            <person name="Bork P."/>
            <person name="Aranda M."/>
            <person name="Bao R."/>
            <person name="Beermann A."/>
            <person name="Berns N."/>
            <person name="Bolognesi R."/>
            <person name="Bonneton F."/>
            <person name="Bopp D."/>
            <person name="Brown S.J."/>
            <person name="Bucher G."/>
            <person name="Butts T."/>
            <person name="Chaumot A."/>
            <person name="Denell R.E."/>
            <person name="Ferrier D.E."/>
            <person name="Friedrich M."/>
            <person name="Gordon C.M."/>
            <person name="Jindra M."/>
            <person name="Klingler M."/>
            <person name="Lan Q."/>
            <person name="Lattorff H.M."/>
            <person name="Laudet V."/>
            <person name="von Levetsow C."/>
            <person name="Liu Z."/>
            <person name="Lutz R."/>
            <person name="Lynch J.A."/>
            <person name="da Fonseca R.N."/>
            <person name="Posnien N."/>
            <person name="Reuter R."/>
            <person name="Roth S."/>
            <person name="Savard J."/>
            <person name="Schinko J.B."/>
            <person name="Schmitt C."/>
            <person name="Schoppmeier M."/>
            <person name="Schroder R."/>
            <person name="Shippy T.D."/>
            <person name="Simonnet F."/>
            <person name="Marques-Souza H."/>
            <person name="Tautz D."/>
            <person name="Tomoyasu Y."/>
            <person name="Trauner J."/>
            <person name="Van der Zee M."/>
            <person name="Vervoort M."/>
            <person name="Wittkopp N."/>
            <person name="Wimmer E.A."/>
            <person name="Yang X."/>
            <person name="Jones A.K."/>
            <person name="Sattelle D.B."/>
            <person name="Ebert P.R."/>
            <person name="Nelson D."/>
            <person name="Scott J.G."/>
            <person name="Beeman R.W."/>
            <person name="Muthukrishnan S."/>
            <person name="Kramer K.J."/>
            <person name="Arakane Y."/>
            <person name="Beeman R.W."/>
            <person name="Zhu Q."/>
            <person name="Hogenkamp D."/>
            <person name="Dixit R."/>
            <person name="Oppert B."/>
            <person name="Jiang H."/>
            <person name="Zou Z."/>
            <person name="Marshall J."/>
            <person name="Elpidina E."/>
            <person name="Vinokurov K."/>
            <person name="Oppert C."/>
            <person name="Zou Z."/>
            <person name="Evans J."/>
            <person name="Lu Z."/>
            <person name="Zhao P."/>
            <person name="Sumathipala N."/>
            <person name="Altincicek B."/>
            <person name="Vilcinskas A."/>
            <person name="Williams M."/>
            <person name="Hultmark D."/>
            <person name="Hetru C."/>
            <person name="Jiang H."/>
            <person name="Grimmelikhuijzen C.J."/>
            <person name="Hauser F."/>
            <person name="Cazzamali G."/>
            <person name="Williamson M."/>
            <person name="Park Y."/>
            <person name="Li B."/>
            <person name="Tanaka Y."/>
            <person name="Predel R."/>
            <person name="Neupert S."/>
            <person name="Schachtner J."/>
            <person name="Verleyen P."/>
            <person name="Raible F."/>
            <person name="Bork P."/>
            <person name="Friedrich M."/>
            <person name="Walden K.K."/>
            <person name="Robertson H.M."/>
            <person name="Angeli S."/>
            <person name="Foret S."/>
            <person name="Bucher G."/>
            <person name="Schuetz S."/>
            <person name="Maleszka R."/>
            <person name="Wimmer E.A."/>
            <person name="Beeman R.W."/>
            <person name="Lorenzen M."/>
            <person name="Tomoyasu Y."/>
            <person name="Miller S.C."/>
            <person name="Grossmann D."/>
            <person name="Bucher G."/>
        </authorList>
    </citation>
    <scope>NUCLEOTIDE SEQUENCE [LARGE SCALE GENOMIC DNA]</scope>
    <source>
        <strain evidence="1 2">Georgia GA2</strain>
    </source>
</reference>
<dbReference type="HOGENOM" id="CLU_1898905_0_0_1"/>
<gene>
    <name evidence="1" type="primary">GLEAN_13102</name>
    <name evidence="1" type="ORF">TcasGA2_TC013102</name>
</gene>
<proteinExistence type="predicted"/>